<name>A0ABU0XC77_9MICO</name>
<evidence type="ECO:0000256" key="1">
    <source>
        <dbReference type="SAM" id="Phobius"/>
    </source>
</evidence>
<sequence>MRSEGGAWAALTGGSILLLLCFALFVAVIGGAVAGVVTLLMLPLAGWIGRSMRRVHSRWAHATVYLLLGSIIGGLVGSLRGVLSIGGDGAVTVLDIGLPAALTGTAAAAGWVIAIHRALRTDRKLATVRS</sequence>
<proteinExistence type="predicted"/>
<keyword evidence="1" id="KW-0472">Membrane</keyword>
<feature type="transmembrane region" description="Helical" evidence="1">
    <location>
        <begin position="16"/>
        <end position="47"/>
    </location>
</feature>
<gene>
    <name evidence="2" type="ORF">RBR11_02145</name>
</gene>
<keyword evidence="1" id="KW-1133">Transmembrane helix</keyword>
<reference evidence="2 3" key="1">
    <citation type="submission" date="2023-08" db="EMBL/GenBank/DDBJ databases">
        <title>Microbacterium sp. nov., isolated from a waste landfill.</title>
        <authorList>
            <person name="Wen W."/>
        </authorList>
    </citation>
    <scope>NUCLEOTIDE SEQUENCE [LARGE SCALE GENOMIC DNA]</scope>
    <source>
        <strain evidence="2 3">ASV81</strain>
    </source>
</reference>
<accession>A0ABU0XC77</accession>
<keyword evidence="3" id="KW-1185">Reference proteome</keyword>
<dbReference type="RefSeq" id="WP_308487640.1">
    <property type="nucleotide sequence ID" value="NZ_JAVFCB010000001.1"/>
</dbReference>
<protein>
    <submittedName>
        <fullName evidence="2">Uncharacterized protein</fullName>
    </submittedName>
</protein>
<keyword evidence="1" id="KW-0812">Transmembrane</keyword>
<dbReference type="Proteomes" id="UP001230289">
    <property type="component" value="Unassembled WGS sequence"/>
</dbReference>
<comment type="caution">
    <text evidence="2">The sequence shown here is derived from an EMBL/GenBank/DDBJ whole genome shotgun (WGS) entry which is preliminary data.</text>
</comment>
<organism evidence="2 3">
    <name type="scientific">Microbacterium capsulatum</name>
    <dbReference type="NCBI Taxonomy" id="3041921"/>
    <lineage>
        <taxon>Bacteria</taxon>
        <taxon>Bacillati</taxon>
        <taxon>Actinomycetota</taxon>
        <taxon>Actinomycetes</taxon>
        <taxon>Micrococcales</taxon>
        <taxon>Microbacteriaceae</taxon>
        <taxon>Microbacterium</taxon>
    </lineage>
</organism>
<evidence type="ECO:0000313" key="3">
    <source>
        <dbReference type="Proteomes" id="UP001230289"/>
    </source>
</evidence>
<feature type="transmembrane region" description="Helical" evidence="1">
    <location>
        <begin position="59"/>
        <end position="76"/>
    </location>
</feature>
<feature type="transmembrane region" description="Helical" evidence="1">
    <location>
        <begin position="96"/>
        <end position="115"/>
    </location>
</feature>
<dbReference type="EMBL" id="JAVFCB010000001">
    <property type="protein sequence ID" value="MDQ4212711.1"/>
    <property type="molecule type" value="Genomic_DNA"/>
</dbReference>
<evidence type="ECO:0000313" key="2">
    <source>
        <dbReference type="EMBL" id="MDQ4212711.1"/>
    </source>
</evidence>